<reference evidence="2" key="1">
    <citation type="submission" date="2022-10" db="EMBL/GenBank/DDBJ databases">
        <title>Tapping the CABI collections for fungal endophytes: first genome assemblies for Collariella, Neodidymelliopsis, Ascochyta clinopodiicola, Didymella pomorum, Didymosphaeria variabile, Neocosmospora piperis and Neocucurbitaria cava.</title>
        <authorList>
            <person name="Hill R."/>
        </authorList>
    </citation>
    <scope>NUCLEOTIDE SEQUENCE</scope>
    <source>
        <strain evidence="2">IMI 356814</strain>
    </source>
</reference>
<dbReference type="AlphaFoldDB" id="A0A9W9CM57"/>
<keyword evidence="1" id="KW-0812">Transmembrane</keyword>
<sequence>MSSPTMPVTDQLREILQVNALCEIQAWFADRGINPEDVLAKYNSDGTLKEPPAVPTDERSRWQKLNLLKFEYDGVRVHRICHFVMETQLEHWRNNPYRLPVFYYVATFLMLMVQPFGLIVMYLVEAKDHIGAGEENVLMPMMRGLWGLFRLWLC</sequence>
<feature type="transmembrane region" description="Helical" evidence="1">
    <location>
        <begin position="101"/>
        <end position="124"/>
    </location>
</feature>
<evidence type="ECO:0000313" key="2">
    <source>
        <dbReference type="EMBL" id="KAJ4370526.1"/>
    </source>
</evidence>
<accession>A0A9W9CM57</accession>
<protein>
    <submittedName>
        <fullName evidence="2">Uncharacterized protein</fullName>
    </submittedName>
</protein>
<evidence type="ECO:0000313" key="3">
    <source>
        <dbReference type="Proteomes" id="UP001140560"/>
    </source>
</evidence>
<evidence type="ECO:0000256" key="1">
    <source>
        <dbReference type="SAM" id="Phobius"/>
    </source>
</evidence>
<name>A0A9W9CM57_9PLEO</name>
<comment type="caution">
    <text evidence="2">The sequence shown here is derived from an EMBL/GenBank/DDBJ whole genome shotgun (WGS) entry which is preliminary data.</text>
</comment>
<keyword evidence="3" id="KW-1185">Reference proteome</keyword>
<keyword evidence="1" id="KW-1133">Transmembrane helix</keyword>
<dbReference type="EMBL" id="JAPEUY010000008">
    <property type="protein sequence ID" value="KAJ4370526.1"/>
    <property type="molecule type" value="Genomic_DNA"/>
</dbReference>
<gene>
    <name evidence="2" type="ORF">N0V83_005047</name>
</gene>
<dbReference type="Proteomes" id="UP001140560">
    <property type="component" value="Unassembled WGS sequence"/>
</dbReference>
<dbReference type="OrthoDB" id="3790026at2759"/>
<proteinExistence type="predicted"/>
<organism evidence="2 3">
    <name type="scientific">Neocucurbitaria cava</name>
    <dbReference type="NCBI Taxonomy" id="798079"/>
    <lineage>
        <taxon>Eukaryota</taxon>
        <taxon>Fungi</taxon>
        <taxon>Dikarya</taxon>
        <taxon>Ascomycota</taxon>
        <taxon>Pezizomycotina</taxon>
        <taxon>Dothideomycetes</taxon>
        <taxon>Pleosporomycetidae</taxon>
        <taxon>Pleosporales</taxon>
        <taxon>Pleosporineae</taxon>
        <taxon>Cucurbitariaceae</taxon>
        <taxon>Neocucurbitaria</taxon>
    </lineage>
</organism>
<keyword evidence="1" id="KW-0472">Membrane</keyword>